<comment type="caution">
    <text evidence="5">The sequence shown here is derived from an EMBL/GenBank/DDBJ whole genome shotgun (WGS) entry which is preliminary data.</text>
</comment>
<evidence type="ECO:0000256" key="3">
    <source>
        <dbReference type="SAM" id="Phobius"/>
    </source>
</evidence>
<evidence type="ECO:0000256" key="2">
    <source>
        <dbReference type="RuleBase" id="RU003613"/>
    </source>
</evidence>
<dbReference type="InterPro" id="IPR007449">
    <property type="entry name" value="ZipA_FtsZ-bd_C"/>
</dbReference>
<protein>
    <recommendedName>
        <fullName evidence="1">Cell division protein ZipA</fullName>
    </recommendedName>
</protein>
<dbReference type="SMART" id="SM00771">
    <property type="entry name" value="ZipA_C"/>
    <property type="match status" value="1"/>
</dbReference>
<dbReference type="SUPFAM" id="SSF64383">
    <property type="entry name" value="Cell-division protein ZipA, C-terminal domain"/>
    <property type="match status" value="1"/>
</dbReference>
<accession>A0ABX9N055</accession>
<dbReference type="Gene3D" id="3.30.1400.10">
    <property type="entry name" value="ZipA, C-terminal FtsZ-binding domain"/>
    <property type="match status" value="1"/>
</dbReference>
<comment type="function">
    <text evidence="1">Essential cell division protein that stabilizes the FtsZ protofilaments by cross-linking them and that serves as a cytoplasmic membrane anchor for the Z ring. Also required for the recruitment to the septal ring of downstream cell division proteins.</text>
</comment>
<sequence>MSDLQIGLVALGVVLIFAVLVFNWWQDRRVRRHMQENFPQTDEDPLFGGLPPTVGRREPGLGESLDVAAESESGGDDVEEVDPLCEAVIDVVFAQPVSGAQLKDATRTLAVSSSKPVRIFAETTTGVHRAGLPAEESCVSIQLAILLANRAGPLTDVEWSRLWTAAQGLAERFDGSVEGPEQDEVVSRAERLDELCANLDAQVGLVVQLNGAQPLGKVCSVVEDAGFVMLVNQYVWVAESGQARFALMFDGEAAAGFKGASVSRLDLLLDIPNSPSDSQAFSRMAGVGRDLAQRFQAQLVDDQGRPVTESADARIDEQLTPLYERLEQAGFTPGDERTARLFS</sequence>
<keyword evidence="2 3" id="KW-0812">Transmembrane</keyword>
<gene>
    <name evidence="5" type="ORF">CJO09_02545</name>
</gene>
<dbReference type="RefSeq" id="WP_119440943.1">
    <property type="nucleotide sequence ID" value="NZ_CP170494.1"/>
</dbReference>
<dbReference type="Pfam" id="PF04354">
    <property type="entry name" value="ZipA_C"/>
    <property type="match status" value="1"/>
</dbReference>
<keyword evidence="1" id="KW-0131">Cell cycle</keyword>
<evidence type="ECO:0000256" key="1">
    <source>
        <dbReference type="RuleBase" id="RU003612"/>
    </source>
</evidence>
<feature type="transmembrane region" description="Helical" evidence="3">
    <location>
        <begin position="6"/>
        <end position="25"/>
    </location>
</feature>
<feature type="domain" description="ZipA C-terminal FtsZ-binding" evidence="4">
    <location>
        <begin position="199"/>
        <end position="319"/>
    </location>
</feature>
<dbReference type="Proteomes" id="UP000266483">
    <property type="component" value="Unassembled WGS sequence"/>
</dbReference>
<comment type="subcellular location">
    <subcellularLocation>
        <location evidence="2">Cell inner membrane</location>
        <topology evidence="2">Single-pass type I membrane protein</topology>
    </subcellularLocation>
</comment>
<organism evidence="5 6">
    <name type="scientific">Neopusillimonas maritima</name>
    <dbReference type="NCBI Taxonomy" id="2026239"/>
    <lineage>
        <taxon>Bacteria</taxon>
        <taxon>Pseudomonadati</taxon>
        <taxon>Pseudomonadota</taxon>
        <taxon>Betaproteobacteria</taxon>
        <taxon>Burkholderiales</taxon>
        <taxon>Alcaligenaceae</taxon>
        <taxon>Neopusillimonas</taxon>
    </lineage>
</organism>
<comment type="similarity">
    <text evidence="1">Belongs to the ZipA family.</text>
</comment>
<dbReference type="InterPro" id="IPR036765">
    <property type="entry name" value="ZipA_FtsZ-bd_C_sf"/>
</dbReference>
<keyword evidence="2 3" id="KW-0472">Membrane</keyword>
<keyword evidence="6" id="KW-1185">Reference proteome</keyword>
<keyword evidence="3" id="KW-1133">Transmembrane helix</keyword>
<name>A0ABX9N055_9BURK</name>
<dbReference type="EMBL" id="NQOU01000001">
    <property type="protein sequence ID" value="RII84131.1"/>
    <property type="molecule type" value="Genomic_DNA"/>
</dbReference>
<reference evidence="5 6" key="1">
    <citation type="submission" date="2017-08" db="EMBL/GenBank/DDBJ databases">
        <title>Pusillimonas indicus sp. nov., a member of the family Alcaligenaceae isolated from surface seawater.</title>
        <authorList>
            <person name="Li J."/>
        </authorList>
    </citation>
    <scope>NUCLEOTIDE SEQUENCE [LARGE SCALE GENOMIC DNA]</scope>
    <source>
        <strain evidence="5 6">17-4A</strain>
    </source>
</reference>
<evidence type="ECO:0000313" key="5">
    <source>
        <dbReference type="EMBL" id="RII84131.1"/>
    </source>
</evidence>
<evidence type="ECO:0000259" key="4">
    <source>
        <dbReference type="SMART" id="SM00771"/>
    </source>
</evidence>
<evidence type="ECO:0000313" key="6">
    <source>
        <dbReference type="Proteomes" id="UP000266483"/>
    </source>
</evidence>
<keyword evidence="2" id="KW-1003">Cell membrane</keyword>
<keyword evidence="1" id="KW-0132">Cell division</keyword>
<keyword evidence="2" id="KW-0997">Cell inner membrane</keyword>
<proteinExistence type="inferred from homology"/>